<reference evidence="2" key="1">
    <citation type="submission" date="2020-08" db="EMBL/GenBank/DDBJ databases">
        <title>Genome sequencing and assembly of the red palm weevil Rhynchophorus ferrugineus.</title>
        <authorList>
            <person name="Dias G.B."/>
            <person name="Bergman C.M."/>
            <person name="Manee M."/>
        </authorList>
    </citation>
    <scope>NUCLEOTIDE SEQUENCE</scope>
    <source>
        <strain evidence="2">AA-2017</strain>
        <tissue evidence="2">Whole larva</tissue>
    </source>
</reference>
<feature type="region of interest" description="Disordered" evidence="1">
    <location>
        <begin position="1"/>
        <end position="88"/>
    </location>
</feature>
<organism evidence="2 3">
    <name type="scientific">Rhynchophorus ferrugineus</name>
    <name type="common">Red palm weevil</name>
    <name type="synonym">Curculio ferrugineus</name>
    <dbReference type="NCBI Taxonomy" id="354439"/>
    <lineage>
        <taxon>Eukaryota</taxon>
        <taxon>Metazoa</taxon>
        <taxon>Ecdysozoa</taxon>
        <taxon>Arthropoda</taxon>
        <taxon>Hexapoda</taxon>
        <taxon>Insecta</taxon>
        <taxon>Pterygota</taxon>
        <taxon>Neoptera</taxon>
        <taxon>Endopterygota</taxon>
        <taxon>Coleoptera</taxon>
        <taxon>Polyphaga</taxon>
        <taxon>Cucujiformia</taxon>
        <taxon>Curculionidae</taxon>
        <taxon>Dryophthorinae</taxon>
        <taxon>Rhynchophorus</taxon>
    </lineage>
</organism>
<gene>
    <name evidence="2" type="ORF">GWI33_010595</name>
</gene>
<dbReference type="Proteomes" id="UP000625711">
    <property type="component" value="Unassembled WGS sequence"/>
</dbReference>
<protein>
    <submittedName>
        <fullName evidence="2">Uncharacterized protein</fullName>
    </submittedName>
</protein>
<sequence>MSFEISENVTTKNTLDWGGITYECDEPERSNEDPVQDMQQIPNEKEQKKGSQGVHTDGKEIGGGKNRRRGNETSSPKKVSHIEPHGKAIPKINKNHVAENTIAGPGGASVVRVTEADLSGVREAINFVREMQKAQINYRRITNNPKDRPIKSEIELPS</sequence>
<evidence type="ECO:0000313" key="3">
    <source>
        <dbReference type="Proteomes" id="UP000625711"/>
    </source>
</evidence>
<dbReference type="AlphaFoldDB" id="A0A834IQT6"/>
<feature type="compositionally biased region" description="Polar residues" evidence="1">
    <location>
        <begin position="1"/>
        <end position="14"/>
    </location>
</feature>
<comment type="caution">
    <text evidence="2">The sequence shown here is derived from an EMBL/GenBank/DDBJ whole genome shotgun (WGS) entry which is preliminary data.</text>
</comment>
<proteinExistence type="predicted"/>
<accession>A0A834IQT6</accession>
<name>A0A834IQT6_RHYFE</name>
<dbReference type="EMBL" id="JAACXV010000053">
    <property type="protein sequence ID" value="KAF7285497.1"/>
    <property type="molecule type" value="Genomic_DNA"/>
</dbReference>
<evidence type="ECO:0000313" key="2">
    <source>
        <dbReference type="EMBL" id="KAF7285497.1"/>
    </source>
</evidence>
<keyword evidence="3" id="KW-1185">Reference proteome</keyword>
<evidence type="ECO:0000256" key="1">
    <source>
        <dbReference type="SAM" id="MobiDB-lite"/>
    </source>
</evidence>